<reference evidence="2" key="1">
    <citation type="submission" date="2021-08" db="EMBL/GenBank/DDBJ databases">
        <title>Prevotella lacticifex sp. nov., isolated from rumen of cow.</title>
        <authorList>
            <person name="Shinkai T."/>
            <person name="Ikeyama N."/>
            <person name="Kumagai M."/>
            <person name="Ohmori H."/>
            <person name="Sakamoto M."/>
            <person name="Ohkuma M."/>
            <person name="Mitsumori M."/>
        </authorList>
    </citation>
    <scope>NUCLEOTIDE SEQUENCE</scope>
    <source>
        <strain evidence="2">DSM 11371</strain>
    </source>
</reference>
<dbReference type="EMBL" id="BPTR01000001">
    <property type="protein sequence ID" value="GJG28571.1"/>
    <property type="molecule type" value="Genomic_DNA"/>
</dbReference>
<dbReference type="Proteomes" id="UP000887043">
    <property type="component" value="Unassembled WGS sequence"/>
</dbReference>
<proteinExistence type="predicted"/>
<evidence type="ECO:0008006" key="4">
    <source>
        <dbReference type="Google" id="ProtNLM"/>
    </source>
</evidence>
<dbReference type="InterPro" id="IPR016032">
    <property type="entry name" value="Sig_transdc_resp-reg_C-effctor"/>
</dbReference>
<protein>
    <recommendedName>
        <fullName evidence="4">HTH luxR-type domain-containing protein</fullName>
    </recommendedName>
</protein>
<keyword evidence="1" id="KW-0812">Transmembrane</keyword>
<dbReference type="InterPro" id="IPR036388">
    <property type="entry name" value="WH-like_DNA-bd_sf"/>
</dbReference>
<sequence length="335" mass="38810">MKEFKLKEFITEFIDSRTNNMEERHRLIVFMMTMFVVFIGFPCHIFGLVGTPSTIMRLLSAISIFSSATLVILYVKRKIELVPVFTIFGIIGQGVQTLKILLLTFYVGGDRFYLIPLNHTISMIYTMLFVMAYSKIMPTIITGVSLTTYIISMTYLNDEKLFAFFVVFFFVQFFICFAGSFTRQSFYSLQQQNQNYHISEKRLNSLLRLKRDHIEAYLNLCQNDHASDKDIDRLFAILDDRSQRNIVNAVKKKMAEMKAEKSSLVETFTDFTPTEIEVSRLILLDKKLKEICITMGKSETNINSVRSHIRKKLGLSANEVLKDALESRIKTKNVF</sequence>
<dbReference type="GO" id="GO:0003677">
    <property type="term" value="F:DNA binding"/>
    <property type="evidence" value="ECO:0007669"/>
    <property type="project" value="InterPro"/>
</dbReference>
<keyword evidence="1" id="KW-0472">Membrane</keyword>
<evidence type="ECO:0000313" key="3">
    <source>
        <dbReference type="Proteomes" id="UP000887043"/>
    </source>
</evidence>
<feature type="transmembrane region" description="Helical" evidence="1">
    <location>
        <begin position="162"/>
        <end position="181"/>
    </location>
</feature>
<accession>A0AA37MJG9</accession>
<name>A0AA37MJG9_SEGBR</name>
<feature type="transmembrane region" description="Helical" evidence="1">
    <location>
        <begin position="82"/>
        <end position="107"/>
    </location>
</feature>
<dbReference type="RefSeq" id="WP_006281156.1">
    <property type="nucleotide sequence ID" value="NZ_BPTR01000001.1"/>
</dbReference>
<evidence type="ECO:0000313" key="2">
    <source>
        <dbReference type="EMBL" id="GJG28571.1"/>
    </source>
</evidence>
<dbReference type="AlphaFoldDB" id="A0AA37MJG9"/>
<dbReference type="Gene3D" id="1.10.10.10">
    <property type="entry name" value="Winged helix-like DNA-binding domain superfamily/Winged helix DNA-binding domain"/>
    <property type="match status" value="1"/>
</dbReference>
<dbReference type="SUPFAM" id="SSF46894">
    <property type="entry name" value="C-terminal effector domain of the bipartite response regulators"/>
    <property type="match status" value="1"/>
</dbReference>
<evidence type="ECO:0000256" key="1">
    <source>
        <dbReference type="SAM" id="Phobius"/>
    </source>
</evidence>
<gene>
    <name evidence="2" type="ORF">PRRU23_22710</name>
</gene>
<comment type="caution">
    <text evidence="2">The sequence shown here is derived from an EMBL/GenBank/DDBJ whole genome shotgun (WGS) entry which is preliminary data.</text>
</comment>
<dbReference type="GO" id="GO:0006355">
    <property type="term" value="P:regulation of DNA-templated transcription"/>
    <property type="evidence" value="ECO:0007669"/>
    <property type="project" value="InterPro"/>
</dbReference>
<feature type="transmembrane region" description="Helical" evidence="1">
    <location>
        <begin position="27"/>
        <end position="49"/>
    </location>
</feature>
<keyword evidence="1" id="KW-1133">Transmembrane helix</keyword>
<organism evidence="2 3">
    <name type="scientific">Segatella bryantii</name>
    <name type="common">Prevotella bryantii</name>
    <dbReference type="NCBI Taxonomy" id="77095"/>
    <lineage>
        <taxon>Bacteria</taxon>
        <taxon>Pseudomonadati</taxon>
        <taxon>Bacteroidota</taxon>
        <taxon>Bacteroidia</taxon>
        <taxon>Bacteroidales</taxon>
        <taxon>Prevotellaceae</taxon>
        <taxon>Segatella</taxon>
    </lineage>
</organism>
<feature type="transmembrane region" description="Helical" evidence="1">
    <location>
        <begin position="55"/>
        <end position="75"/>
    </location>
</feature>